<evidence type="ECO:0000259" key="5">
    <source>
        <dbReference type="SMART" id="SM00199"/>
    </source>
</evidence>
<dbReference type="CTD" id="563152"/>
<evidence type="ECO:0000256" key="1">
    <source>
        <dbReference type="ARBA" id="ARBA00010868"/>
    </source>
</evidence>
<evidence type="ECO:0000256" key="3">
    <source>
        <dbReference type="ARBA" id="ARBA00023157"/>
    </source>
</evidence>
<name>A0A3Q3FM90_9LABR</name>
<dbReference type="InParanoid" id="A0A3Q3FM90"/>
<keyword evidence="2 4" id="KW-0202">Cytokine</keyword>
<reference evidence="6" key="2">
    <citation type="submission" date="2025-09" db="UniProtKB">
        <authorList>
            <consortium name="Ensembl"/>
        </authorList>
    </citation>
    <scope>IDENTIFICATION</scope>
</reference>
<keyword evidence="4" id="KW-0145">Chemotaxis</keyword>
<dbReference type="RefSeq" id="XP_020512938.1">
    <property type="nucleotide sequence ID" value="XM_020657282.3"/>
</dbReference>
<organism evidence="6 7">
    <name type="scientific">Labrus bergylta</name>
    <name type="common">ballan wrasse</name>
    <dbReference type="NCBI Taxonomy" id="56723"/>
    <lineage>
        <taxon>Eukaryota</taxon>
        <taxon>Metazoa</taxon>
        <taxon>Chordata</taxon>
        <taxon>Craniata</taxon>
        <taxon>Vertebrata</taxon>
        <taxon>Euteleostomi</taxon>
        <taxon>Actinopterygii</taxon>
        <taxon>Neopterygii</taxon>
        <taxon>Teleostei</taxon>
        <taxon>Neoteleostei</taxon>
        <taxon>Acanthomorphata</taxon>
        <taxon>Eupercaria</taxon>
        <taxon>Labriformes</taxon>
        <taxon>Labridae</taxon>
        <taxon>Labrus</taxon>
    </lineage>
</organism>
<comment type="similarity">
    <text evidence="1 4">Belongs to the intercrine beta (chemokine CC) family.</text>
</comment>
<accession>A0A3Q3FM90</accession>
<evidence type="ECO:0000256" key="4">
    <source>
        <dbReference type="RuleBase" id="RU361150"/>
    </source>
</evidence>
<dbReference type="InterPro" id="IPR039809">
    <property type="entry name" value="Chemokine_b/g/d"/>
</dbReference>
<dbReference type="GeneID" id="110001778"/>
<dbReference type="GeneTree" id="ENSGT01030000234830"/>
<dbReference type="PROSITE" id="PS00472">
    <property type="entry name" value="SMALL_CYTOKINES_CC"/>
    <property type="match status" value="1"/>
</dbReference>
<evidence type="ECO:0000313" key="7">
    <source>
        <dbReference type="Proteomes" id="UP000261660"/>
    </source>
</evidence>
<dbReference type="InterPro" id="IPR001811">
    <property type="entry name" value="Chemokine_IL8-like_dom"/>
</dbReference>
<dbReference type="PANTHER" id="PTHR12015">
    <property type="entry name" value="SMALL INDUCIBLE CYTOKINE A"/>
    <property type="match status" value="1"/>
</dbReference>
<dbReference type="OrthoDB" id="8870994at2759"/>
<dbReference type="FunCoup" id="A0A3Q3FM90">
    <property type="interactions" value="52"/>
</dbReference>
<reference evidence="6" key="1">
    <citation type="submission" date="2025-08" db="UniProtKB">
        <authorList>
            <consortium name="Ensembl"/>
        </authorList>
    </citation>
    <scope>IDENTIFICATION</scope>
</reference>
<keyword evidence="4" id="KW-0732">Signal</keyword>
<dbReference type="GO" id="GO:0005615">
    <property type="term" value="C:extracellular space"/>
    <property type="evidence" value="ECO:0007669"/>
    <property type="project" value="UniProtKB-KW"/>
</dbReference>
<dbReference type="InterPro" id="IPR000827">
    <property type="entry name" value="Chemokine_CC_CS"/>
</dbReference>
<feature type="signal peptide" evidence="4">
    <location>
        <begin position="1"/>
        <end position="27"/>
    </location>
</feature>
<protein>
    <recommendedName>
        <fullName evidence="4">C-C motif chemokine</fullName>
    </recommendedName>
</protein>
<comment type="subcellular location">
    <subcellularLocation>
        <location evidence="4">Secreted</location>
    </subcellularLocation>
</comment>
<feature type="chain" id="PRO_5018380495" description="C-C motif chemokine" evidence="4">
    <location>
        <begin position="28"/>
        <end position="100"/>
    </location>
</feature>
<keyword evidence="7" id="KW-1185">Reference proteome</keyword>
<dbReference type="Gene3D" id="2.40.50.40">
    <property type="match status" value="1"/>
</dbReference>
<dbReference type="GO" id="GO:0008009">
    <property type="term" value="F:chemokine activity"/>
    <property type="evidence" value="ECO:0007669"/>
    <property type="project" value="InterPro"/>
</dbReference>
<sequence length="100" mass="11246">MTSGRVFLLAALYSFFILTTFIDSTESARCCLQYSRKHLKCSRMLGYTIQTNTASCDIEAVIFHAKGKFICADPLSSHTQKLKMCIDGRRSKSASNRKPK</sequence>
<dbReference type="AlphaFoldDB" id="A0A3Q3FM90"/>
<dbReference type="Proteomes" id="UP000261660">
    <property type="component" value="Unplaced"/>
</dbReference>
<keyword evidence="4" id="KW-0964">Secreted</keyword>
<proteinExistence type="inferred from homology"/>
<dbReference type="SUPFAM" id="SSF54117">
    <property type="entry name" value="Interleukin 8-like chemokines"/>
    <property type="match status" value="1"/>
</dbReference>
<dbReference type="GO" id="GO:0006955">
    <property type="term" value="P:immune response"/>
    <property type="evidence" value="ECO:0007669"/>
    <property type="project" value="InterPro"/>
</dbReference>
<dbReference type="InterPro" id="IPR036048">
    <property type="entry name" value="Interleukin_8-like_sf"/>
</dbReference>
<dbReference type="Ensembl" id="ENSLBET00000021728.1">
    <property type="protein sequence ID" value="ENSLBEP00000020604.1"/>
    <property type="gene ID" value="ENSLBEG00000015854.1"/>
</dbReference>
<dbReference type="SMART" id="SM00199">
    <property type="entry name" value="SCY"/>
    <property type="match status" value="1"/>
</dbReference>
<dbReference type="Pfam" id="PF00048">
    <property type="entry name" value="IL8"/>
    <property type="match status" value="1"/>
</dbReference>
<keyword evidence="3" id="KW-1015">Disulfide bond</keyword>
<feature type="domain" description="Chemokine interleukin-8-like" evidence="5">
    <location>
        <begin position="27"/>
        <end position="82"/>
    </location>
</feature>
<evidence type="ECO:0000313" key="6">
    <source>
        <dbReference type="Ensembl" id="ENSLBEP00000020604.1"/>
    </source>
</evidence>
<dbReference type="PANTHER" id="PTHR12015:SF108">
    <property type="entry name" value="C-C MOTIF CHEMOKINE 20"/>
    <property type="match status" value="1"/>
</dbReference>
<evidence type="ECO:0000256" key="2">
    <source>
        <dbReference type="ARBA" id="ARBA00022514"/>
    </source>
</evidence>